<dbReference type="Pfam" id="PF00072">
    <property type="entry name" value="Response_reg"/>
    <property type="match status" value="1"/>
</dbReference>
<reference evidence="4" key="1">
    <citation type="submission" date="2023-03" db="EMBL/GenBank/DDBJ databases">
        <title>Lomoglobus Profundus gen. nov., sp. nov., a novel member of the phylum Verrucomicrobia, isolated from deep-marine sediment of South China Sea.</title>
        <authorList>
            <person name="Ahmad T."/>
            <person name="Ishaq S.E."/>
            <person name="Wang F."/>
        </authorList>
    </citation>
    <scope>NUCLEOTIDE SEQUENCE</scope>
    <source>
        <strain evidence="4">LMO-M01</strain>
    </source>
</reference>
<dbReference type="InterPro" id="IPR001789">
    <property type="entry name" value="Sig_transdc_resp-reg_receiver"/>
</dbReference>
<name>A0AAF0CQW9_9BACT</name>
<evidence type="ECO:0000256" key="1">
    <source>
        <dbReference type="ARBA" id="ARBA00022553"/>
    </source>
</evidence>
<feature type="modified residue" description="4-aspartylphosphate" evidence="2">
    <location>
        <position position="54"/>
    </location>
</feature>
<keyword evidence="5" id="KW-1185">Reference proteome</keyword>
<dbReference type="GO" id="GO:0000160">
    <property type="term" value="P:phosphorelay signal transduction system"/>
    <property type="evidence" value="ECO:0007669"/>
    <property type="project" value="InterPro"/>
</dbReference>
<organism evidence="4 5">
    <name type="scientific">Synoicihabitans lomoniglobus</name>
    <dbReference type="NCBI Taxonomy" id="2909285"/>
    <lineage>
        <taxon>Bacteria</taxon>
        <taxon>Pseudomonadati</taxon>
        <taxon>Verrucomicrobiota</taxon>
        <taxon>Opitutia</taxon>
        <taxon>Opitutales</taxon>
        <taxon>Opitutaceae</taxon>
        <taxon>Synoicihabitans</taxon>
    </lineage>
</organism>
<evidence type="ECO:0000259" key="3">
    <source>
        <dbReference type="PROSITE" id="PS50110"/>
    </source>
</evidence>
<dbReference type="PANTHER" id="PTHR44591">
    <property type="entry name" value="STRESS RESPONSE REGULATOR PROTEIN 1"/>
    <property type="match status" value="1"/>
</dbReference>
<proteinExistence type="predicted"/>
<accession>A0AAF0CQW9</accession>
<dbReference type="InterPro" id="IPR011006">
    <property type="entry name" value="CheY-like_superfamily"/>
</dbReference>
<dbReference type="AlphaFoldDB" id="A0AAF0CQW9"/>
<dbReference type="Proteomes" id="UP001218638">
    <property type="component" value="Chromosome"/>
</dbReference>
<sequence>MKHPNILVVEDNETNLYLVRFLLEQAGMTVTHVENGLECLAAVASQEPDLILMDLLMPVMDGFETAQRLQRDEKTRSIPIIASSAYAQRDHQQRAMESGFCHYIAKPFDPMTFVDTVRRYLPERPESAE</sequence>
<evidence type="ECO:0000313" key="4">
    <source>
        <dbReference type="EMBL" id="WED66379.1"/>
    </source>
</evidence>
<gene>
    <name evidence="4" type="ORF">PXH66_05900</name>
</gene>
<dbReference type="SUPFAM" id="SSF52172">
    <property type="entry name" value="CheY-like"/>
    <property type="match status" value="1"/>
</dbReference>
<feature type="domain" description="Response regulatory" evidence="3">
    <location>
        <begin position="5"/>
        <end position="121"/>
    </location>
</feature>
<evidence type="ECO:0000256" key="2">
    <source>
        <dbReference type="PROSITE-ProRule" id="PRU00169"/>
    </source>
</evidence>
<dbReference type="SMART" id="SM00448">
    <property type="entry name" value="REC"/>
    <property type="match status" value="1"/>
</dbReference>
<dbReference type="PROSITE" id="PS50110">
    <property type="entry name" value="RESPONSE_REGULATORY"/>
    <property type="match status" value="1"/>
</dbReference>
<evidence type="ECO:0000313" key="5">
    <source>
        <dbReference type="Proteomes" id="UP001218638"/>
    </source>
</evidence>
<dbReference type="InterPro" id="IPR050595">
    <property type="entry name" value="Bact_response_regulator"/>
</dbReference>
<dbReference type="EMBL" id="CP119075">
    <property type="protein sequence ID" value="WED66379.1"/>
    <property type="molecule type" value="Genomic_DNA"/>
</dbReference>
<dbReference type="PANTHER" id="PTHR44591:SF3">
    <property type="entry name" value="RESPONSE REGULATORY DOMAIN-CONTAINING PROTEIN"/>
    <property type="match status" value="1"/>
</dbReference>
<protein>
    <submittedName>
        <fullName evidence="4">Response regulator</fullName>
    </submittedName>
</protein>
<dbReference type="Gene3D" id="3.40.50.2300">
    <property type="match status" value="1"/>
</dbReference>
<keyword evidence="1 2" id="KW-0597">Phosphoprotein</keyword>
<dbReference type="RefSeq" id="WP_330930416.1">
    <property type="nucleotide sequence ID" value="NZ_CP119075.1"/>
</dbReference>
<dbReference type="KEGG" id="slom:PXH66_05900"/>
<dbReference type="CDD" id="cd17546">
    <property type="entry name" value="REC_hyHK_CKI1_RcsC-like"/>
    <property type="match status" value="1"/>
</dbReference>